<feature type="compositionally biased region" description="Gly residues" evidence="6">
    <location>
        <begin position="692"/>
        <end position="705"/>
    </location>
</feature>
<dbReference type="InterPro" id="IPR036188">
    <property type="entry name" value="FAD/NAD-bd_sf"/>
</dbReference>
<dbReference type="AlphaFoldDB" id="A0A4D4LG14"/>
<accession>A0A4D4LG14</accession>
<dbReference type="Pfam" id="PF02852">
    <property type="entry name" value="Pyr_redox_dim"/>
    <property type="match status" value="1"/>
</dbReference>
<feature type="compositionally biased region" description="Low complexity" evidence="6">
    <location>
        <begin position="706"/>
        <end position="715"/>
    </location>
</feature>
<evidence type="ECO:0000313" key="9">
    <source>
        <dbReference type="EMBL" id="GDY57417.1"/>
    </source>
</evidence>
<reference evidence="9 10" key="1">
    <citation type="journal article" date="2020" name="Int. J. Syst. Evol. Microbiol.">
        <title>Reclassification of Streptomyces castelarensis and Streptomyces sporoclivatus as later heterotypic synonyms of Streptomyces antimycoticus.</title>
        <authorList>
            <person name="Komaki H."/>
            <person name="Tamura T."/>
        </authorList>
    </citation>
    <scope>NUCLEOTIDE SEQUENCE [LARGE SCALE GENOMIC DNA]</scope>
    <source>
        <strain evidence="9 10">NBRC 13459</strain>
    </source>
</reference>
<comment type="similarity">
    <text evidence="2">Belongs to the class-I pyridine nucleotide-disulfide oxidoreductase family.</text>
</comment>
<feature type="compositionally biased region" description="Low complexity" evidence="6">
    <location>
        <begin position="590"/>
        <end position="626"/>
    </location>
</feature>
<evidence type="ECO:0008006" key="11">
    <source>
        <dbReference type="Google" id="ProtNLM"/>
    </source>
</evidence>
<dbReference type="Gene3D" id="3.50.50.60">
    <property type="entry name" value="FAD/NAD(P)-binding domain"/>
    <property type="match status" value="2"/>
</dbReference>
<feature type="compositionally biased region" description="Gly residues" evidence="6">
    <location>
        <begin position="716"/>
        <end position="725"/>
    </location>
</feature>
<evidence type="ECO:0000256" key="1">
    <source>
        <dbReference type="ARBA" id="ARBA00001974"/>
    </source>
</evidence>
<evidence type="ECO:0000256" key="6">
    <source>
        <dbReference type="SAM" id="MobiDB-lite"/>
    </source>
</evidence>
<dbReference type="PANTHER" id="PTHR22912">
    <property type="entry name" value="DISULFIDE OXIDOREDUCTASE"/>
    <property type="match status" value="1"/>
</dbReference>
<dbReference type="PANTHER" id="PTHR22912:SF151">
    <property type="entry name" value="DIHYDROLIPOYL DEHYDROGENASE, MITOCHONDRIAL"/>
    <property type="match status" value="1"/>
</dbReference>
<feature type="compositionally biased region" description="Gly residues" evidence="6">
    <location>
        <begin position="525"/>
        <end position="555"/>
    </location>
</feature>
<keyword evidence="3" id="KW-0285">Flavoprotein</keyword>
<feature type="region of interest" description="Disordered" evidence="6">
    <location>
        <begin position="332"/>
        <end position="365"/>
    </location>
</feature>
<dbReference type="EMBL" id="BJHW01000001">
    <property type="protein sequence ID" value="GDY57417.1"/>
    <property type="molecule type" value="Genomic_DNA"/>
</dbReference>
<evidence type="ECO:0000259" key="7">
    <source>
        <dbReference type="Pfam" id="PF02852"/>
    </source>
</evidence>
<feature type="domain" description="FAD/NAD(P)-binding" evidence="8">
    <location>
        <begin position="8"/>
        <end position="202"/>
    </location>
</feature>
<dbReference type="GO" id="GO:0006103">
    <property type="term" value="P:2-oxoglutarate metabolic process"/>
    <property type="evidence" value="ECO:0007669"/>
    <property type="project" value="TreeGrafter"/>
</dbReference>
<dbReference type="GO" id="GO:0004148">
    <property type="term" value="F:dihydrolipoyl dehydrogenase (NADH) activity"/>
    <property type="evidence" value="ECO:0007669"/>
    <property type="project" value="TreeGrafter"/>
</dbReference>
<comment type="caution">
    <text evidence="9">The sequence shown here is derived from an EMBL/GenBank/DDBJ whole genome shotgun (WGS) entry which is preliminary data.</text>
</comment>
<name>A0A4D4LG14_STRVO</name>
<dbReference type="Pfam" id="PF07992">
    <property type="entry name" value="Pyr_redox_2"/>
    <property type="match status" value="1"/>
</dbReference>
<feature type="compositionally biased region" description="Low complexity" evidence="6">
    <location>
        <begin position="503"/>
        <end position="524"/>
    </location>
</feature>
<evidence type="ECO:0000256" key="3">
    <source>
        <dbReference type="ARBA" id="ARBA00022630"/>
    </source>
</evidence>
<dbReference type="InterPro" id="IPR004099">
    <property type="entry name" value="Pyr_nucl-diS_OxRdtase_dimer"/>
</dbReference>
<feature type="compositionally biased region" description="Basic and acidic residues" evidence="6">
    <location>
        <begin position="402"/>
        <end position="422"/>
    </location>
</feature>
<dbReference type="PRINTS" id="PR00368">
    <property type="entry name" value="FADPNR"/>
</dbReference>
<feature type="domain" description="Pyridine nucleotide-disulphide oxidoreductase dimerisation" evidence="7">
    <location>
        <begin position="242"/>
        <end position="330"/>
    </location>
</feature>
<feature type="compositionally biased region" description="Basic residues" evidence="6">
    <location>
        <begin position="760"/>
        <end position="772"/>
    </location>
</feature>
<dbReference type="InterPro" id="IPR016156">
    <property type="entry name" value="FAD/NAD-linked_Rdtase_dimer_sf"/>
</dbReference>
<dbReference type="SUPFAM" id="SSF51905">
    <property type="entry name" value="FAD/NAD(P)-binding domain"/>
    <property type="match status" value="1"/>
</dbReference>
<evidence type="ECO:0000256" key="4">
    <source>
        <dbReference type="ARBA" id="ARBA00022827"/>
    </source>
</evidence>
<gene>
    <name evidence="9" type="ORF">SVIO_080400</name>
</gene>
<keyword evidence="4" id="KW-0274">FAD</keyword>
<sequence>MTPQDGSGGEERTLTARHAVALCTGTGAALPDMPGIAEARPWTSREATSAGTVPDRLIIVGGGVVAAEMATAWCGLGSRVTVLVRGSGLLARIEPFAGELVAETLREAGAEIRTGTAVKGLARPGGAEGPVTVTLESGEQLEADEVLFATGRAPHTADLGLETVGLEPGGWLTVDETCRVKDVPDGWLYAAGDINHRALLTHQGKYQARIAGAAIGARARGVERLDTGRWGEYATTADEAAVPQVVFTDPEVAAVGLTAEQAESEGRNIRVVDYDMGQVEGAVLFADGYRGRARMVVDLDRDHLIGVTFVGPGVSELLHSATVAVAGEVPSTASGTRCRHSPRSARSGSGCWRRTGGEGGVDGARRGVPAELERILGEPRAGHRVVSPWSLPVDNVGMSQQGDRRRHEDDWWGELYDPRRADAGPAAASDSVDDRFDSASRTLAGDEDAGNRRPAAGAPWGPRTGEPGGAAPGSDADAGAGPQGWRSPADEEPGATLPTQDRAGSGASPSAGGNAGSGAVPPSEGRGGSGTGPGRTGPGAAWGGGGAGAAQGGADPGDAPGRAEPSDTPGRTGPASAPGRTGSGSAPDSTSRGRAPGPTRPGSSPGPTSPAGAPGSASPADAPGSTNPASAPGPTNWESSPGPASRSDGPGPTNPADAPGPTNPAGERGSTNPGASEPTNPAGAPGPTSPGSGPGRTGPVGGSGRTGPVDAPGRTGPVGGPGRTGPVGAPGSVARAGHPGGAGCPGRPCRPRGRVGPGCRLRRRGRCGRIRRGPGGPRRPRTSGTSRPRTRPSRPRFPSPIRRISGTWSPTPCSRAPGTAR</sequence>
<dbReference type="Gene3D" id="3.30.390.30">
    <property type="match status" value="1"/>
</dbReference>
<feature type="compositionally biased region" description="Low complexity" evidence="6">
    <location>
        <begin position="726"/>
        <end position="737"/>
    </location>
</feature>
<evidence type="ECO:0000313" key="10">
    <source>
        <dbReference type="Proteomes" id="UP000301309"/>
    </source>
</evidence>
<dbReference type="GO" id="GO:0050660">
    <property type="term" value="F:flavin adenine dinucleotide binding"/>
    <property type="evidence" value="ECO:0007669"/>
    <property type="project" value="TreeGrafter"/>
</dbReference>
<dbReference type="SUPFAM" id="SSF55424">
    <property type="entry name" value="FAD/NAD-linked reductases, dimerisation (C-terminal) domain"/>
    <property type="match status" value="1"/>
</dbReference>
<dbReference type="PRINTS" id="PR00411">
    <property type="entry name" value="PNDRDTASEI"/>
</dbReference>
<dbReference type="InterPro" id="IPR023753">
    <property type="entry name" value="FAD/NAD-binding_dom"/>
</dbReference>
<organism evidence="9 10">
    <name type="scientific">Streptomyces violaceusniger</name>
    <dbReference type="NCBI Taxonomy" id="68280"/>
    <lineage>
        <taxon>Bacteria</taxon>
        <taxon>Bacillati</taxon>
        <taxon>Actinomycetota</taxon>
        <taxon>Actinomycetes</taxon>
        <taxon>Kitasatosporales</taxon>
        <taxon>Streptomycetaceae</taxon>
        <taxon>Streptomyces</taxon>
        <taxon>Streptomyces violaceusniger group</taxon>
    </lineage>
</organism>
<feature type="compositionally biased region" description="Low complexity" evidence="6">
    <location>
        <begin position="681"/>
        <end position="691"/>
    </location>
</feature>
<feature type="compositionally biased region" description="Polar residues" evidence="6">
    <location>
        <begin position="669"/>
        <end position="679"/>
    </location>
</feature>
<protein>
    <recommendedName>
        <fullName evidence="11">FAD/NAD(P)-binding domain-containing protein</fullName>
    </recommendedName>
</protein>
<evidence type="ECO:0000259" key="8">
    <source>
        <dbReference type="Pfam" id="PF07992"/>
    </source>
</evidence>
<dbReference type="InterPro" id="IPR050151">
    <property type="entry name" value="Class-I_Pyr_Nuc-Dis_Oxidored"/>
</dbReference>
<comment type="cofactor">
    <cofactor evidence="1">
        <name>FAD</name>
        <dbReference type="ChEBI" id="CHEBI:57692"/>
    </cofactor>
</comment>
<feature type="region of interest" description="Disordered" evidence="6">
    <location>
        <begin position="390"/>
        <end position="821"/>
    </location>
</feature>
<dbReference type="Proteomes" id="UP000301309">
    <property type="component" value="Unassembled WGS sequence"/>
</dbReference>
<evidence type="ECO:0000256" key="2">
    <source>
        <dbReference type="ARBA" id="ARBA00007532"/>
    </source>
</evidence>
<keyword evidence="5" id="KW-0520">NAD</keyword>
<proteinExistence type="inferred from homology"/>
<keyword evidence="10" id="KW-1185">Reference proteome</keyword>
<evidence type="ECO:0000256" key="5">
    <source>
        <dbReference type="ARBA" id="ARBA00023027"/>
    </source>
</evidence>